<dbReference type="NCBIfam" id="TIGR03025">
    <property type="entry name" value="EPS_sugtrans"/>
    <property type="match status" value="1"/>
</dbReference>
<feature type="transmembrane region" description="Helical" evidence="7">
    <location>
        <begin position="93"/>
        <end position="113"/>
    </location>
</feature>
<dbReference type="GO" id="GO:0016780">
    <property type="term" value="F:phosphotransferase activity, for other substituted phosphate groups"/>
    <property type="evidence" value="ECO:0007669"/>
    <property type="project" value="TreeGrafter"/>
</dbReference>
<evidence type="ECO:0000313" key="9">
    <source>
        <dbReference type="EMBL" id="SDG45232.1"/>
    </source>
</evidence>
<evidence type="ECO:0000313" key="10">
    <source>
        <dbReference type="Proteomes" id="UP000198923"/>
    </source>
</evidence>
<evidence type="ECO:0000256" key="6">
    <source>
        <dbReference type="ARBA" id="ARBA00023136"/>
    </source>
</evidence>
<evidence type="ECO:0000256" key="4">
    <source>
        <dbReference type="ARBA" id="ARBA00022692"/>
    </source>
</evidence>
<evidence type="ECO:0000256" key="3">
    <source>
        <dbReference type="ARBA" id="ARBA00022679"/>
    </source>
</evidence>
<evidence type="ECO:0000256" key="1">
    <source>
        <dbReference type="ARBA" id="ARBA00004141"/>
    </source>
</evidence>
<keyword evidence="6 7" id="KW-0472">Membrane</keyword>
<comment type="subcellular location">
    <subcellularLocation>
        <location evidence="1">Membrane</location>
        <topology evidence="1">Multi-pass membrane protein</topology>
    </subcellularLocation>
</comment>
<keyword evidence="3 9" id="KW-0808">Transferase</keyword>
<accession>A0A1G7UCB8</accession>
<evidence type="ECO:0000256" key="2">
    <source>
        <dbReference type="ARBA" id="ARBA00006464"/>
    </source>
</evidence>
<keyword evidence="4 7" id="KW-0812">Transmembrane</keyword>
<dbReference type="STRING" id="504805.SAMN05421505_104200"/>
<name>A0A1G7UCB8_9ACTN</name>
<dbReference type="AlphaFoldDB" id="A0A1G7UCB8"/>
<evidence type="ECO:0000259" key="8">
    <source>
        <dbReference type="Pfam" id="PF02397"/>
    </source>
</evidence>
<feature type="transmembrane region" description="Helical" evidence="7">
    <location>
        <begin position="119"/>
        <end position="141"/>
    </location>
</feature>
<protein>
    <submittedName>
        <fullName evidence="9">Undecaprenyl-phosphate galactose phosphotransferase, WbaP/exopolysaccharide biosynthesis polyprenyl glycosylphosphotransferase</fullName>
    </submittedName>
</protein>
<feature type="transmembrane region" description="Helical" evidence="7">
    <location>
        <begin position="27"/>
        <end position="49"/>
    </location>
</feature>
<evidence type="ECO:0000256" key="5">
    <source>
        <dbReference type="ARBA" id="ARBA00022989"/>
    </source>
</evidence>
<dbReference type="GO" id="GO:0016020">
    <property type="term" value="C:membrane"/>
    <property type="evidence" value="ECO:0007669"/>
    <property type="project" value="UniProtKB-SubCell"/>
</dbReference>
<reference evidence="9 10" key="1">
    <citation type="submission" date="2016-10" db="EMBL/GenBank/DDBJ databases">
        <authorList>
            <person name="de Groot N.N."/>
        </authorList>
    </citation>
    <scope>NUCLEOTIDE SEQUENCE [LARGE SCALE GENOMIC DNA]</scope>
    <source>
        <strain evidence="9 10">CPCC 201354</strain>
    </source>
</reference>
<evidence type="ECO:0000256" key="7">
    <source>
        <dbReference type="SAM" id="Phobius"/>
    </source>
</evidence>
<dbReference type="OrthoDB" id="9808602at2"/>
<feature type="transmembrane region" description="Helical" evidence="7">
    <location>
        <begin position="298"/>
        <end position="318"/>
    </location>
</feature>
<dbReference type="Proteomes" id="UP000198923">
    <property type="component" value="Unassembled WGS sequence"/>
</dbReference>
<dbReference type="InterPro" id="IPR003362">
    <property type="entry name" value="Bact_transf"/>
</dbReference>
<comment type="similarity">
    <text evidence="2">Belongs to the bacterial sugar transferase family.</text>
</comment>
<sequence length="485" mass="53410">MTAVADGAFRTDVSRAPWDSKEWEQGYVTGAVLGDLACSAVAFAGLIGVRLLMDAFYWPELPLGVLLALLWPLAVAFAGGYQSHRVGDGPDEYRSVLQAAAAMASLVAIVAYVTQTPVARSYVMIGFPLLAITGCLFRYGWRKRLHHRRSQGECLRRMVVVGHPGSVSDLIRQLRRERYHGMQVVAVCLPEYPLGSLDCEIDGVPVLGDFADVAEVVTKVSGDAVAVLACPELDGIALRRMAWRLAETDTDLFVASALMDVAGPRTSVRPVAGLPLLHVEHPVLSGMRQSVKNAFDRLVAGLVLLLLSPLLLAIVVMIRSTSEGPALFTQVRVGKNGREFLVFKFRTMIVEAERVRVDLAALDEGNGVLFKMRNDPRVTRIGTWLRRYSLDELPQLLNVLRGDMSLVGPRPPLPSEVAQYGTDVHRRLVVKPGMTGLWQVSGRSDLSWEESVRLDLRYVENWSLTLDLQILWKTWAAVVRGTGAY</sequence>
<dbReference type="Pfam" id="PF13727">
    <property type="entry name" value="CoA_binding_3"/>
    <property type="match status" value="1"/>
</dbReference>
<dbReference type="PANTHER" id="PTHR30576:SF10">
    <property type="entry name" value="SLL5057 PROTEIN"/>
    <property type="match status" value="1"/>
</dbReference>
<gene>
    <name evidence="9" type="ORF">SAMN05421505_104200</name>
</gene>
<dbReference type="RefSeq" id="WP_093169063.1">
    <property type="nucleotide sequence ID" value="NZ_FNCN01000004.1"/>
</dbReference>
<feature type="domain" description="Bacterial sugar transferase" evidence="8">
    <location>
        <begin position="292"/>
        <end position="479"/>
    </location>
</feature>
<keyword evidence="5 7" id="KW-1133">Transmembrane helix</keyword>
<dbReference type="Pfam" id="PF02397">
    <property type="entry name" value="Bac_transf"/>
    <property type="match status" value="1"/>
</dbReference>
<proteinExistence type="inferred from homology"/>
<organism evidence="9 10">
    <name type="scientific">Sinosporangium album</name>
    <dbReference type="NCBI Taxonomy" id="504805"/>
    <lineage>
        <taxon>Bacteria</taxon>
        <taxon>Bacillati</taxon>
        <taxon>Actinomycetota</taxon>
        <taxon>Actinomycetes</taxon>
        <taxon>Streptosporangiales</taxon>
        <taxon>Streptosporangiaceae</taxon>
        <taxon>Sinosporangium</taxon>
    </lineage>
</organism>
<dbReference type="PANTHER" id="PTHR30576">
    <property type="entry name" value="COLANIC BIOSYNTHESIS UDP-GLUCOSE LIPID CARRIER TRANSFERASE"/>
    <property type="match status" value="1"/>
</dbReference>
<feature type="transmembrane region" description="Helical" evidence="7">
    <location>
        <begin position="61"/>
        <end position="81"/>
    </location>
</feature>
<dbReference type="InterPro" id="IPR017475">
    <property type="entry name" value="EPS_sugar_tfrase"/>
</dbReference>
<keyword evidence="10" id="KW-1185">Reference proteome</keyword>
<dbReference type="EMBL" id="FNCN01000004">
    <property type="protein sequence ID" value="SDG45232.1"/>
    <property type="molecule type" value="Genomic_DNA"/>
</dbReference>